<dbReference type="InterPro" id="IPR006571">
    <property type="entry name" value="TLDc_dom"/>
</dbReference>
<name>A0AAD2HBJ7_9AGAR</name>
<evidence type="ECO:0000259" key="6">
    <source>
        <dbReference type="PROSITE" id="PS51886"/>
    </source>
</evidence>
<evidence type="ECO:0000256" key="2">
    <source>
        <dbReference type="ARBA" id="ARBA00009540"/>
    </source>
</evidence>
<evidence type="ECO:0000256" key="4">
    <source>
        <dbReference type="ARBA" id="ARBA00040604"/>
    </source>
</evidence>
<feature type="region of interest" description="Disordered" evidence="5">
    <location>
        <begin position="1"/>
        <end position="29"/>
    </location>
</feature>
<feature type="compositionally biased region" description="Basic and acidic residues" evidence="5">
    <location>
        <begin position="143"/>
        <end position="154"/>
    </location>
</feature>
<evidence type="ECO:0000256" key="3">
    <source>
        <dbReference type="ARBA" id="ARBA00023128"/>
    </source>
</evidence>
<feature type="compositionally biased region" description="Basic and acidic residues" evidence="5">
    <location>
        <begin position="217"/>
        <end position="227"/>
    </location>
</feature>
<keyword evidence="8" id="KW-1185">Reference proteome</keyword>
<dbReference type="EMBL" id="CAVNYO010000169">
    <property type="protein sequence ID" value="CAK5271127.1"/>
    <property type="molecule type" value="Genomic_DNA"/>
</dbReference>
<feature type="region of interest" description="Disordered" evidence="5">
    <location>
        <begin position="133"/>
        <end position="154"/>
    </location>
</feature>
<dbReference type="GO" id="GO:0005739">
    <property type="term" value="C:mitochondrion"/>
    <property type="evidence" value="ECO:0007669"/>
    <property type="project" value="UniProtKB-SubCell"/>
</dbReference>
<protein>
    <recommendedName>
        <fullName evidence="4">Oxidation resistance protein 1</fullName>
    </recommendedName>
</protein>
<feature type="domain" description="TLDc" evidence="6">
    <location>
        <begin position="396"/>
        <end position="577"/>
    </location>
</feature>
<dbReference type="Proteomes" id="UP001295794">
    <property type="component" value="Unassembled WGS sequence"/>
</dbReference>
<accession>A0AAD2HBJ7</accession>
<dbReference type="PROSITE" id="PS51886">
    <property type="entry name" value="TLDC"/>
    <property type="match status" value="1"/>
</dbReference>
<dbReference type="GO" id="GO:0006979">
    <property type="term" value="P:response to oxidative stress"/>
    <property type="evidence" value="ECO:0007669"/>
    <property type="project" value="TreeGrafter"/>
</dbReference>
<proteinExistence type="inferred from homology"/>
<comment type="similarity">
    <text evidence="2">Belongs to the OXR1 family.</text>
</comment>
<evidence type="ECO:0000256" key="1">
    <source>
        <dbReference type="ARBA" id="ARBA00004173"/>
    </source>
</evidence>
<reference evidence="7" key="1">
    <citation type="submission" date="2023-11" db="EMBL/GenBank/DDBJ databases">
        <authorList>
            <person name="De Vega J J."/>
            <person name="De Vega J J."/>
        </authorList>
    </citation>
    <scope>NUCLEOTIDE SEQUENCE</scope>
</reference>
<comment type="caution">
    <text evidence="7">The sequence shown here is derived from an EMBL/GenBank/DDBJ whole genome shotgun (WGS) entry which is preliminary data.</text>
</comment>
<evidence type="ECO:0000313" key="7">
    <source>
        <dbReference type="EMBL" id="CAK5271127.1"/>
    </source>
</evidence>
<dbReference type="PANTHER" id="PTHR23354:SF62">
    <property type="entry name" value="MUSTARD, ISOFORM V"/>
    <property type="match status" value="1"/>
</dbReference>
<dbReference type="SMART" id="SM00584">
    <property type="entry name" value="TLDc"/>
    <property type="match status" value="1"/>
</dbReference>
<sequence length="578" mass="62166">MTDPLDSIPVLTPVPASKPPKSPTFENTGSKTFDHFSTHFLPPTPRASPVFVADPVPVPVHLVDDPTSPDSEFGSFVSGPTLHDPLSDALLESEPSTASQAFFEDTKSRAENNRGLLDELLLHEDEPLYFVKDEAQRTTSPDPEEHLLPSERPNRYINDQLSDLDFDYFSKLPAATPAPVPVPTLHKRASSSSSSFSFLRSSATRPTLAPPLASKSSSDDAPGHEQFHPSSPPASSSYASLATISKSSGAKWVASLLPTVVSSPTGIHFPHTSSSADSLSESVVLPPQRAPALKHFTPFAPSHSQSEPAPTGAPGFRGGASYDWDRGFSRALEHDLGVDRSKQVVDDPSVKVLGSAKVDVSRNGNGNGHGHGVGVLLEKSMVGLINLVGRREGTTPVLMPELMSLIHPHLPALLRLSRQWSLLYSLDQHGISLNTLYSRCEPPASTRVPHPKGALVVIQDSGNMVFGVWLADGLRRSTRGSYYGGGESFLWRYSPSAGKFNVYKWTGRNDYVALCEDGFISFGGGDGHYGLYLDDSLFDGSSARCPTFDNDPLCSGSPSKSRNVDFECVGLEVWGVGP</sequence>
<feature type="region of interest" description="Disordered" evidence="5">
    <location>
        <begin position="206"/>
        <end position="238"/>
    </location>
</feature>
<dbReference type="Pfam" id="PF07534">
    <property type="entry name" value="TLD"/>
    <property type="match status" value="1"/>
</dbReference>
<keyword evidence="3" id="KW-0496">Mitochondrion</keyword>
<gene>
    <name evidence="7" type="ORF">MYCIT1_LOCUS16018</name>
</gene>
<organism evidence="7 8">
    <name type="scientific">Mycena citricolor</name>
    <dbReference type="NCBI Taxonomy" id="2018698"/>
    <lineage>
        <taxon>Eukaryota</taxon>
        <taxon>Fungi</taxon>
        <taxon>Dikarya</taxon>
        <taxon>Basidiomycota</taxon>
        <taxon>Agaricomycotina</taxon>
        <taxon>Agaricomycetes</taxon>
        <taxon>Agaricomycetidae</taxon>
        <taxon>Agaricales</taxon>
        <taxon>Marasmiineae</taxon>
        <taxon>Mycenaceae</taxon>
        <taxon>Mycena</taxon>
    </lineage>
</organism>
<evidence type="ECO:0000313" key="8">
    <source>
        <dbReference type="Proteomes" id="UP001295794"/>
    </source>
</evidence>
<dbReference type="GO" id="GO:0005634">
    <property type="term" value="C:nucleus"/>
    <property type="evidence" value="ECO:0007669"/>
    <property type="project" value="TreeGrafter"/>
</dbReference>
<evidence type="ECO:0000256" key="5">
    <source>
        <dbReference type="SAM" id="MobiDB-lite"/>
    </source>
</evidence>
<comment type="subcellular location">
    <subcellularLocation>
        <location evidence="1">Mitochondrion</location>
    </subcellularLocation>
</comment>
<dbReference type="PANTHER" id="PTHR23354">
    <property type="entry name" value="NUCLEOLAR PROTEIN 7/ESTROGEN RECEPTOR COACTIVATOR-RELATED"/>
    <property type="match status" value="1"/>
</dbReference>
<dbReference type="AlphaFoldDB" id="A0AAD2HBJ7"/>